<keyword evidence="2" id="KW-0677">Repeat</keyword>
<evidence type="ECO:0000256" key="2">
    <source>
        <dbReference type="ARBA" id="ARBA00022737"/>
    </source>
</evidence>
<dbReference type="AlphaFoldDB" id="A0A5C5WHQ2"/>
<comment type="caution">
    <text evidence="4">The sequence shown here is derived from an EMBL/GenBank/DDBJ whole genome shotgun (WGS) entry which is preliminary data.</text>
</comment>
<dbReference type="Gene3D" id="2.60.40.3440">
    <property type="match status" value="1"/>
</dbReference>
<dbReference type="InterPro" id="IPR013517">
    <property type="entry name" value="FG-GAP"/>
</dbReference>
<accession>A0A5C5WHQ2</accession>
<organism evidence="4 5">
    <name type="scientific">Rubripirellula amarantea</name>
    <dbReference type="NCBI Taxonomy" id="2527999"/>
    <lineage>
        <taxon>Bacteria</taxon>
        <taxon>Pseudomonadati</taxon>
        <taxon>Planctomycetota</taxon>
        <taxon>Planctomycetia</taxon>
        <taxon>Pirellulales</taxon>
        <taxon>Pirellulaceae</taxon>
        <taxon>Rubripirellula</taxon>
    </lineage>
</organism>
<dbReference type="PANTHER" id="PTHR36220">
    <property type="entry name" value="UNNAMED PRODUCT"/>
    <property type="match status" value="1"/>
</dbReference>
<evidence type="ECO:0000256" key="3">
    <source>
        <dbReference type="ARBA" id="ARBA00023180"/>
    </source>
</evidence>
<reference evidence="4 5" key="1">
    <citation type="submission" date="2019-02" db="EMBL/GenBank/DDBJ databases">
        <title>Deep-cultivation of Planctomycetes and their phenomic and genomic characterization uncovers novel biology.</title>
        <authorList>
            <person name="Wiegand S."/>
            <person name="Jogler M."/>
            <person name="Boedeker C."/>
            <person name="Pinto D."/>
            <person name="Vollmers J."/>
            <person name="Rivas-Marin E."/>
            <person name="Kohn T."/>
            <person name="Peeters S.H."/>
            <person name="Heuer A."/>
            <person name="Rast P."/>
            <person name="Oberbeckmann S."/>
            <person name="Bunk B."/>
            <person name="Jeske O."/>
            <person name="Meyerdierks A."/>
            <person name="Storesund J.E."/>
            <person name="Kallscheuer N."/>
            <person name="Luecker S."/>
            <person name="Lage O.M."/>
            <person name="Pohl T."/>
            <person name="Merkel B.J."/>
            <person name="Hornburger P."/>
            <person name="Mueller R.-W."/>
            <person name="Bruemmer F."/>
            <person name="Labrenz M."/>
            <person name="Spormann A.M."/>
            <person name="Op Den Camp H."/>
            <person name="Overmann J."/>
            <person name="Amann R."/>
            <person name="Jetten M.S.M."/>
            <person name="Mascher T."/>
            <person name="Medema M.H."/>
            <person name="Devos D.P."/>
            <person name="Kaster A.-K."/>
            <person name="Ovreas L."/>
            <person name="Rohde M."/>
            <person name="Galperin M.Y."/>
            <person name="Jogler C."/>
        </authorList>
    </citation>
    <scope>NUCLEOTIDE SEQUENCE [LARGE SCALE GENOMIC DNA]</scope>
    <source>
        <strain evidence="4 5">Pla22</strain>
    </source>
</reference>
<dbReference type="Pfam" id="PF17963">
    <property type="entry name" value="Big_9"/>
    <property type="match status" value="1"/>
</dbReference>
<keyword evidence="1" id="KW-0732">Signal</keyword>
<proteinExistence type="predicted"/>
<keyword evidence="3" id="KW-0325">Glycoprotein</keyword>
<dbReference type="SMART" id="SM00191">
    <property type="entry name" value="Int_alpha"/>
    <property type="match status" value="4"/>
</dbReference>
<dbReference type="PANTHER" id="PTHR36220:SF1">
    <property type="entry name" value="GAMMA TUBULIN COMPLEX COMPONENT C-TERMINAL DOMAIN-CONTAINING PROTEIN"/>
    <property type="match status" value="1"/>
</dbReference>
<protein>
    <recommendedName>
        <fullName evidence="6">FG-GAP repeat protein</fullName>
    </recommendedName>
</protein>
<keyword evidence="5" id="KW-1185">Reference proteome</keyword>
<sequence>MSTLATPISLDTTVNGIVNPTDTTNLYHFAGTAGTSVYVDSLSDTTTESSGYTASWAVIDQYGATLASNAYMVNDLGRIDLPHTGNYTIVVQGNLAAADGIENYSLRVHSVADSTTPLTLNTAVNTNTTIPGQARNYTFTLGAPTSLYFDSRTNDGGVQWKLKGPQGNVVGETSLSSDDNVIGLMPAGSYTLTINRNDGGIGGFGFNLLDMASATAIDAGDPTIVFDPMEFDQRGDTFARVLYGQIDIGAIEGAQGSPLLAINDSATTNEDTSVVVSVLTNDTPTGEVQILGVQDGSDGSVTNNGDGTVTYTPDTGFTGTDSFDYTIALNDVELVSSAASGGDRFGNAVAIDGDFAVVGSYLDDPSSVTSSGSAFVYRRTGETTWTQVAQLTGDLDANGIGVQFGYSVAIDGDTVAVSAQKDRQNGFQAGAIYVFDRNQGGVDNWGLVKKIIGGDTTTRDLFGRSIALSGNTIVVGASVADPVGQSSGAAYVFERNLGGAGNWGQSMKLVASNGAAEDRFGQSVSIDGDLIAVGAFRHDGLSNDTGAVYVFGRDTGGAGNWGEDKAIEAGDAVLADQFGYSVSIDGGFLAVGARQDDEGGLNQRGSVYLFGQDEGGVGNWGQVTKILASDALAGDRLGWSVDLSGDRLVDGAIGSDIGGSTSGNAYLFENIAGVWTQTRSLSNDKVTAADEYGFAVAVDADVAVVGSWLDNRPSNNSGGAYVFDLHTSTATVNVSVTEANSEMPLVNRAPANKQGEAQTLRASDVDAVLELGEFDLESLPSMKRGGVKKHMAADGVFVESENKTGELDSFEMGAGLQEDAMAATLSLLSRQSHLQDASVDGI</sequence>
<evidence type="ECO:0008006" key="6">
    <source>
        <dbReference type="Google" id="ProtNLM"/>
    </source>
</evidence>
<evidence type="ECO:0000256" key="1">
    <source>
        <dbReference type="ARBA" id="ARBA00022729"/>
    </source>
</evidence>
<dbReference type="InterPro" id="IPR028994">
    <property type="entry name" value="Integrin_alpha_N"/>
</dbReference>
<dbReference type="InterPro" id="IPR013519">
    <property type="entry name" value="Int_alpha_beta-p"/>
</dbReference>
<evidence type="ECO:0000313" key="4">
    <source>
        <dbReference type="EMBL" id="TWT50318.1"/>
    </source>
</evidence>
<dbReference type="EMBL" id="SJPI01000002">
    <property type="protein sequence ID" value="TWT50318.1"/>
    <property type="molecule type" value="Genomic_DNA"/>
</dbReference>
<dbReference type="Proteomes" id="UP000316598">
    <property type="component" value="Unassembled WGS sequence"/>
</dbReference>
<dbReference type="PROSITE" id="PS51470">
    <property type="entry name" value="FG_GAP"/>
    <property type="match status" value="2"/>
</dbReference>
<evidence type="ECO:0000313" key="5">
    <source>
        <dbReference type="Proteomes" id="UP000316598"/>
    </source>
</evidence>
<name>A0A5C5WHQ2_9BACT</name>
<dbReference type="Pfam" id="PF14312">
    <property type="entry name" value="FG-GAP_2"/>
    <property type="match status" value="7"/>
</dbReference>
<dbReference type="Gene3D" id="2.130.10.130">
    <property type="entry name" value="Integrin alpha, N-terminal"/>
    <property type="match status" value="2"/>
</dbReference>
<gene>
    <name evidence="4" type="ORF">Pla22_30600</name>
</gene>
<dbReference type="Gene3D" id="2.60.120.380">
    <property type="match status" value="1"/>
</dbReference>